<evidence type="ECO:0000313" key="4">
    <source>
        <dbReference type="Proteomes" id="UP001156856"/>
    </source>
</evidence>
<dbReference type="Proteomes" id="UP001156856">
    <property type="component" value="Unassembled WGS sequence"/>
</dbReference>
<reference evidence="2" key="4">
    <citation type="submission" date="2023-01" db="EMBL/GenBank/DDBJ databases">
        <title>Draft genome sequence of Methylobacterium oxalidis strain NBRC 107715.</title>
        <authorList>
            <person name="Sun Q."/>
            <person name="Mori K."/>
        </authorList>
    </citation>
    <scope>NUCLEOTIDE SEQUENCE</scope>
    <source>
        <strain evidence="2">NBRC 107715</strain>
    </source>
</reference>
<dbReference type="EMBL" id="BJZU01000073">
    <property type="protein sequence ID" value="GEP05616.1"/>
    <property type="molecule type" value="Genomic_DNA"/>
</dbReference>
<name>A0A512J6M8_9HYPH</name>
<proteinExistence type="predicted"/>
<gene>
    <name evidence="2" type="ORF">GCM10007888_37860</name>
    <name evidence="1" type="ORF">MOX02_36540</name>
</gene>
<reference evidence="4" key="2">
    <citation type="journal article" date="2019" name="Int. J. Syst. Evol. Microbiol.">
        <title>The Global Catalogue of Microorganisms (GCM) 10K type strain sequencing project: providing services to taxonomists for standard genome sequencing and annotation.</title>
        <authorList>
            <consortium name="The Broad Institute Genomics Platform"/>
            <consortium name="The Broad Institute Genome Sequencing Center for Infectious Disease"/>
            <person name="Wu L."/>
            <person name="Ma J."/>
        </authorList>
    </citation>
    <scope>NUCLEOTIDE SEQUENCE [LARGE SCALE GENOMIC DNA]</scope>
    <source>
        <strain evidence="4">NBRC 107715</strain>
    </source>
</reference>
<comment type="caution">
    <text evidence="1">The sequence shown here is derived from an EMBL/GenBank/DDBJ whole genome shotgun (WGS) entry which is preliminary data.</text>
</comment>
<dbReference type="Proteomes" id="UP000321960">
    <property type="component" value="Unassembled WGS sequence"/>
</dbReference>
<evidence type="ECO:0000313" key="2">
    <source>
        <dbReference type="EMBL" id="GLS65404.1"/>
    </source>
</evidence>
<evidence type="ECO:0000313" key="3">
    <source>
        <dbReference type="Proteomes" id="UP000321960"/>
    </source>
</evidence>
<protein>
    <submittedName>
        <fullName evidence="1">Uncharacterized protein</fullName>
    </submittedName>
</protein>
<dbReference type="AlphaFoldDB" id="A0A512J6M8"/>
<reference evidence="1 3" key="3">
    <citation type="submission" date="2019-07" db="EMBL/GenBank/DDBJ databases">
        <title>Whole genome shotgun sequence of Methylobacterium oxalidis NBRC 107715.</title>
        <authorList>
            <person name="Hosoyama A."/>
            <person name="Uohara A."/>
            <person name="Ohji S."/>
            <person name="Ichikawa N."/>
        </authorList>
    </citation>
    <scope>NUCLEOTIDE SEQUENCE [LARGE SCALE GENOMIC DNA]</scope>
    <source>
        <strain evidence="1 3">NBRC 107715</strain>
    </source>
</reference>
<sequence length="70" mass="7965">MNLSLYERLSAIARAESFAFEFALAADTLRQKGRAEVAWALLKEAQRHTAEAQRLRADGEIRIRRRPPVA</sequence>
<accession>A0A512J6M8</accession>
<dbReference type="RefSeq" id="WP_147027165.1">
    <property type="nucleotide sequence ID" value="NZ_BJZU01000073.1"/>
</dbReference>
<dbReference type="EMBL" id="BSPK01000072">
    <property type="protein sequence ID" value="GLS65404.1"/>
    <property type="molecule type" value="Genomic_DNA"/>
</dbReference>
<organism evidence="1 3">
    <name type="scientific">Methylobacterium oxalidis</name>
    <dbReference type="NCBI Taxonomy" id="944322"/>
    <lineage>
        <taxon>Bacteria</taxon>
        <taxon>Pseudomonadati</taxon>
        <taxon>Pseudomonadota</taxon>
        <taxon>Alphaproteobacteria</taxon>
        <taxon>Hyphomicrobiales</taxon>
        <taxon>Methylobacteriaceae</taxon>
        <taxon>Methylobacterium</taxon>
    </lineage>
</organism>
<evidence type="ECO:0000313" key="1">
    <source>
        <dbReference type="EMBL" id="GEP05616.1"/>
    </source>
</evidence>
<reference evidence="2" key="1">
    <citation type="journal article" date="2014" name="Int. J. Syst. Evol. Microbiol.">
        <title>Complete genome of a new Firmicutes species belonging to the dominant human colonic microbiota ('Ruminococcus bicirculans') reveals two chromosomes and a selective capacity to utilize plant glucans.</title>
        <authorList>
            <consortium name="NISC Comparative Sequencing Program"/>
            <person name="Wegmann U."/>
            <person name="Louis P."/>
            <person name="Goesmann A."/>
            <person name="Henrissat B."/>
            <person name="Duncan S.H."/>
            <person name="Flint H.J."/>
        </authorList>
    </citation>
    <scope>NUCLEOTIDE SEQUENCE</scope>
    <source>
        <strain evidence="2">NBRC 107715</strain>
    </source>
</reference>
<keyword evidence="4" id="KW-1185">Reference proteome</keyword>